<dbReference type="GO" id="GO:0016020">
    <property type="term" value="C:membrane"/>
    <property type="evidence" value="ECO:0007669"/>
    <property type="project" value="UniProtKB-SubCell"/>
</dbReference>
<evidence type="ECO:0000256" key="1">
    <source>
        <dbReference type="ARBA" id="ARBA00004141"/>
    </source>
</evidence>
<dbReference type="EMBL" id="MCGE01000005">
    <property type="protein sequence ID" value="ORZ21467.1"/>
    <property type="molecule type" value="Genomic_DNA"/>
</dbReference>
<dbReference type="STRING" id="90262.A0A1X2ISE7"/>
<gene>
    <name evidence="6" type="ORF">BCR42DRAFT_407597</name>
</gene>
<organism evidence="6 7">
    <name type="scientific">Absidia repens</name>
    <dbReference type="NCBI Taxonomy" id="90262"/>
    <lineage>
        <taxon>Eukaryota</taxon>
        <taxon>Fungi</taxon>
        <taxon>Fungi incertae sedis</taxon>
        <taxon>Mucoromycota</taxon>
        <taxon>Mucoromycotina</taxon>
        <taxon>Mucoromycetes</taxon>
        <taxon>Mucorales</taxon>
        <taxon>Cunninghamellaceae</taxon>
        <taxon>Absidia</taxon>
    </lineage>
</organism>
<dbReference type="PRINTS" id="PR00259">
    <property type="entry name" value="TMFOUR"/>
</dbReference>
<comment type="subcellular location">
    <subcellularLocation>
        <location evidence="1">Membrane</location>
        <topology evidence="1">Multi-pass membrane protein</topology>
    </subcellularLocation>
</comment>
<dbReference type="Pfam" id="PF00335">
    <property type="entry name" value="Tetraspanin"/>
    <property type="match status" value="1"/>
</dbReference>
<protein>
    <submittedName>
        <fullName evidence="6">Tetraspanin family-domain-containing protein</fullName>
    </submittedName>
</protein>
<feature type="transmembrane region" description="Helical" evidence="5">
    <location>
        <begin position="173"/>
        <end position="203"/>
    </location>
</feature>
<name>A0A1X2ISE7_9FUNG</name>
<dbReference type="PANTHER" id="PTHR19282">
    <property type="entry name" value="TETRASPANIN"/>
    <property type="match status" value="1"/>
</dbReference>
<keyword evidence="2 5" id="KW-0812">Transmembrane</keyword>
<feature type="transmembrane region" description="Helical" evidence="5">
    <location>
        <begin position="52"/>
        <end position="72"/>
    </location>
</feature>
<feature type="transmembrane region" description="Helical" evidence="5">
    <location>
        <begin position="79"/>
        <end position="103"/>
    </location>
</feature>
<accession>A0A1X2ISE7</accession>
<reference evidence="6 7" key="1">
    <citation type="submission" date="2016-07" db="EMBL/GenBank/DDBJ databases">
        <title>Pervasive Adenine N6-methylation of Active Genes in Fungi.</title>
        <authorList>
            <consortium name="DOE Joint Genome Institute"/>
            <person name="Mondo S.J."/>
            <person name="Dannebaum R.O."/>
            <person name="Kuo R.C."/>
            <person name="Labutti K."/>
            <person name="Haridas S."/>
            <person name="Kuo A."/>
            <person name="Salamov A."/>
            <person name="Ahrendt S.R."/>
            <person name="Lipzen A."/>
            <person name="Sullivan W."/>
            <person name="Andreopoulos W.B."/>
            <person name="Clum A."/>
            <person name="Lindquist E."/>
            <person name="Daum C."/>
            <person name="Ramamoorthy G.K."/>
            <person name="Gryganskyi A."/>
            <person name="Culley D."/>
            <person name="Magnuson J.K."/>
            <person name="James T.Y."/>
            <person name="O'Malley M.A."/>
            <person name="Stajich J.E."/>
            <person name="Spatafora J.W."/>
            <person name="Visel A."/>
            <person name="Grigoriev I.V."/>
        </authorList>
    </citation>
    <scope>NUCLEOTIDE SEQUENCE [LARGE SCALE GENOMIC DNA]</scope>
    <source>
        <strain evidence="6 7">NRRL 1336</strain>
    </source>
</reference>
<dbReference type="SUPFAM" id="SSF48652">
    <property type="entry name" value="Tetraspanin"/>
    <property type="match status" value="1"/>
</dbReference>
<evidence type="ECO:0000256" key="2">
    <source>
        <dbReference type="ARBA" id="ARBA00022692"/>
    </source>
</evidence>
<keyword evidence="4 5" id="KW-0472">Membrane</keyword>
<comment type="caution">
    <text evidence="6">The sequence shown here is derived from an EMBL/GenBank/DDBJ whole genome shotgun (WGS) entry which is preliminary data.</text>
</comment>
<feature type="transmembrane region" description="Helical" evidence="5">
    <location>
        <begin position="12"/>
        <end position="32"/>
    </location>
</feature>
<evidence type="ECO:0000313" key="7">
    <source>
        <dbReference type="Proteomes" id="UP000193560"/>
    </source>
</evidence>
<evidence type="ECO:0000256" key="3">
    <source>
        <dbReference type="ARBA" id="ARBA00022989"/>
    </source>
</evidence>
<dbReference type="InterPro" id="IPR018499">
    <property type="entry name" value="Tetraspanin/Peripherin"/>
</dbReference>
<evidence type="ECO:0000256" key="4">
    <source>
        <dbReference type="ARBA" id="ARBA00023136"/>
    </source>
</evidence>
<keyword evidence="3 5" id="KW-1133">Transmembrane helix</keyword>
<dbReference type="Proteomes" id="UP000193560">
    <property type="component" value="Unassembled WGS sequence"/>
</dbReference>
<proteinExistence type="predicted"/>
<sequence>MTCCERLSKSYLIVVNFLIAAFGCALVAFGIMTSQQKFEGAILFPINILKMINILGVILLFTAVIGIIGAFYRERKTIHIIYLVVVIIAFAFQIITAIVVYQLTANSKMWLSKTWAEASKEYREYAQEKFSCCGFANPLDHPVASNVCSTTNNKTSYPPCFEPLVHFIGHELAIVYIILFSAISIEVLATCNSITLLCTRMIYSGDSISMQRMKKSSITMVDSAIETSPDSCFKKSYYHTKAHKGFTT</sequence>
<keyword evidence="7" id="KW-1185">Reference proteome</keyword>
<dbReference type="PROSITE" id="PS51257">
    <property type="entry name" value="PROKAR_LIPOPROTEIN"/>
    <property type="match status" value="1"/>
</dbReference>
<dbReference type="InterPro" id="IPR008952">
    <property type="entry name" value="Tetraspanin_EC2_sf"/>
</dbReference>
<evidence type="ECO:0000256" key="5">
    <source>
        <dbReference type="SAM" id="Phobius"/>
    </source>
</evidence>
<dbReference type="AlphaFoldDB" id="A0A1X2ISE7"/>
<evidence type="ECO:0000313" key="6">
    <source>
        <dbReference type="EMBL" id="ORZ21467.1"/>
    </source>
</evidence>
<dbReference type="OrthoDB" id="2279611at2759"/>